<dbReference type="OrthoDB" id="203237at2759"/>
<dbReference type="EMBL" id="CACRXK020011658">
    <property type="protein sequence ID" value="CAB4021848.1"/>
    <property type="molecule type" value="Genomic_DNA"/>
</dbReference>
<accession>A0A6S7KMV3</accession>
<protein>
    <submittedName>
        <fullName evidence="2">DUF1640 domain-containing</fullName>
    </submittedName>
</protein>
<dbReference type="SUPFAM" id="SSF117281">
    <property type="entry name" value="Kelch motif"/>
    <property type="match status" value="1"/>
</dbReference>
<organism evidence="2 3">
    <name type="scientific">Paramuricea clavata</name>
    <name type="common">Red gorgonian</name>
    <name type="synonym">Violescent sea-whip</name>
    <dbReference type="NCBI Taxonomy" id="317549"/>
    <lineage>
        <taxon>Eukaryota</taxon>
        <taxon>Metazoa</taxon>
        <taxon>Cnidaria</taxon>
        <taxon>Anthozoa</taxon>
        <taxon>Octocorallia</taxon>
        <taxon>Malacalcyonacea</taxon>
        <taxon>Plexauridae</taxon>
        <taxon>Paramuricea</taxon>
    </lineage>
</organism>
<proteinExistence type="predicted"/>
<dbReference type="SMART" id="SM00612">
    <property type="entry name" value="Kelch"/>
    <property type="match status" value="1"/>
</dbReference>
<sequence length="343" mass="39274">MVQVENLKRHVASCGFSPVQCSNDGCNVLVNASNKLHHETEVCDFGKLKCHHGGQLKNEVREMRDEMLARQNKMRNEMKEMKQEVKGMIRNEMERIKMELKSEIKNELKGMKAEIKNQMKEMREEVKTGIKVEVNRIKEEMKNEMKGMKVEMRNGMKGIIKTELKGIKEEMHNNEMKDIVANAVRDAMTGMKGLEVEMQNSKQSSKATCSSDAVEDIFLVGGEHKKGWKVVKNKSTECFNWIDQTWTSAVFEGRSHTSTCFNAVIMYDVITGRSQMFPCMKHKRRGYTAVLTGNVVVVMGGINENSEYLKSVECFDLELHVWQHLPDMLEPRAYATAVVKPNL</sequence>
<dbReference type="SUPFAM" id="SSF49599">
    <property type="entry name" value="TRAF domain-like"/>
    <property type="match status" value="1"/>
</dbReference>
<evidence type="ECO:0000313" key="3">
    <source>
        <dbReference type="Proteomes" id="UP001152795"/>
    </source>
</evidence>
<dbReference type="InterPro" id="IPR006652">
    <property type="entry name" value="Kelch_1"/>
</dbReference>
<evidence type="ECO:0000313" key="2">
    <source>
        <dbReference type="EMBL" id="CAB4021848.1"/>
    </source>
</evidence>
<keyword evidence="3" id="KW-1185">Reference proteome</keyword>
<dbReference type="Gene3D" id="1.20.120.20">
    <property type="entry name" value="Apolipoprotein"/>
    <property type="match status" value="1"/>
</dbReference>
<dbReference type="Gene3D" id="2.120.10.80">
    <property type="entry name" value="Kelch-type beta propeller"/>
    <property type="match status" value="1"/>
</dbReference>
<dbReference type="Pfam" id="PF01344">
    <property type="entry name" value="Kelch_1"/>
    <property type="match status" value="1"/>
</dbReference>
<gene>
    <name evidence="2" type="ORF">PACLA_8A039829</name>
</gene>
<dbReference type="InterPro" id="IPR015915">
    <property type="entry name" value="Kelch-typ_b-propeller"/>
</dbReference>
<reference evidence="2" key="1">
    <citation type="submission" date="2020-04" db="EMBL/GenBank/DDBJ databases">
        <authorList>
            <person name="Alioto T."/>
            <person name="Alioto T."/>
            <person name="Gomez Garrido J."/>
        </authorList>
    </citation>
    <scope>NUCLEOTIDE SEQUENCE</scope>
    <source>
        <strain evidence="2">A484AB</strain>
    </source>
</reference>
<dbReference type="AlphaFoldDB" id="A0A6S7KMV3"/>
<evidence type="ECO:0000256" key="1">
    <source>
        <dbReference type="ARBA" id="ARBA00022441"/>
    </source>
</evidence>
<dbReference type="Proteomes" id="UP001152795">
    <property type="component" value="Unassembled WGS sequence"/>
</dbReference>
<name>A0A6S7KMV3_PARCT</name>
<keyword evidence="1" id="KW-0880">Kelch repeat</keyword>
<comment type="caution">
    <text evidence="2">The sequence shown here is derived from an EMBL/GenBank/DDBJ whole genome shotgun (WGS) entry which is preliminary data.</text>
</comment>